<protein>
    <submittedName>
        <fullName evidence="1">Uncharacterized protein</fullName>
    </submittedName>
</protein>
<organism evidence="1 2">
    <name type="scientific">Bosea vaviloviae</name>
    <dbReference type="NCBI Taxonomy" id="1526658"/>
    <lineage>
        <taxon>Bacteria</taxon>
        <taxon>Pseudomonadati</taxon>
        <taxon>Pseudomonadota</taxon>
        <taxon>Alphaproteobacteria</taxon>
        <taxon>Hyphomicrobiales</taxon>
        <taxon>Boseaceae</taxon>
        <taxon>Bosea</taxon>
    </lineage>
</organism>
<dbReference type="Proteomes" id="UP000037822">
    <property type="component" value="Unassembled WGS sequence"/>
</dbReference>
<evidence type="ECO:0000313" key="1">
    <source>
        <dbReference type="EMBL" id="KPH79326.1"/>
    </source>
</evidence>
<reference evidence="1 2" key="1">
    <citation type="submission" date="2015-07" db="EMBL/GenBank/DDBJ databases">
        <title>Whole genome sequencing of Bosea vaviloviae isolated from cave pool.</title>
        <authorList>
            <person name="Tan N.E.H."/>
            <person name="Lee Y.P."/>
            <person name="Gan H.M."/>
            <person name="Barton H."/>
            <person name="Savka M.A."/>
        </authorList>
    </citation>
    <scope>NUCLEOTIDE SEQUENCE [LARGE SCALE GENOMIC DNA]</scope>
    <source>
        <strain evidence="1 2">SD260</strain>
    </source>
</reference>
<keyword evidence="2" id="KW-1185">Reference proteome</keyword>
<accession>A0A0N1F305</accession>
<evidence type="ECO:0000313" key="2">
    <source>
        <dbReference type="Proteomes" id="UP000037822"/>
    </source>
</evidence>
<sequence length="84" mass="9405">MKCVEDGSPAGDALQMTSDLVKQGRMSQVEQRTVLSLIFHDAFPEILRRRDAQTQVVLYHFQDSGRGTMGITRPVVKVQTGEQN</sequence>
<comment type="caution">
    <text evidence="1">The sequence shown here is derived from an EMBL/GenBank/DDBJ whole genome shotgun (WGS) entry which is preliminary data.</text>
</comment>
<dbReference type="EMBL" id="LGSZ01000050">
    <property type="protein sequence ID" value="KPH79326.1"/>
    <property type="molecule type" value="Genomic_DNA"/>
</dbReference>
<proteinExistence type="predicted"/>
<dbReference type="PATRIC" id="fig|1526658.3.peg.1346"/>
<gene>
    <name evidence="1" type="ORF">AE618_18645</name>
</gene>
<dbReference type="AlphaFoldDB" id="A0A0N1F305"/>
<name>A0A0N1F305_9HYPH</name>